<comment type="pathway">
    <text evidence="5">Cofactor biosynthesis; adenosylcobalamin biosynthesis; adenosylcobalamin from cob(II)yrinate a,c-diamide: step 6/7.</text>
</comment>
<comment type="catalytic activity">
    <reaction evidence="3">
        <text>adenosylcob(III)inamide + GTP = adenosylcob(III)inamide phosphate + GDP + H(+)</text>
        <dbReference type="Rhea" id="RHEA:15765"/>
        <dbReference type="ChEBI" id="CHEBI:2480"/>
        <dbReference type="ChEBI" id="CHEBI:15378"/>
        <dbReference type="ChEBI" id="CHEBI:37565"/>
        <dbReference type="ChEBI" id="CHEBI:58189"/>
        <dbReference type="ChEBI" id="CHEBI:58502"/>
        <dbReference type="EC" id="2.7.1.156"/>
    </reaction>
</comment>
<dbReference type="InterPro" id="IPR003203">
    <property type="entry name" value="CobU/CobP"/>
</dbReference>
<dbReference type="GO" id="GO:0043752">
    <property type="term" value="F:adenosylcobinamide kinase activity"/>
    <property type="evidence" value="ECO:0007669"/>
    <property type="project" value="UniProtKB-EC"/>
</dbReference>
<evidence type="ECO:0000256" key="9">
    <source>
        <dbReference type="ARBA" id="ARBA00012523"/>
    </source>
</evidence>
<dbReference type="SUPFAM" id="SSF52540">
    <property type="entry name" value="P-loop containing nucleoside triphosphate hydrolases"/>
    <property type="match status" value="1"/>
</dbReference>
<protein>
    <recommendedName>
        <fullName evidence="16">Adenosylcobinamide kinase</fullName>
        <ecNumber evidence="8">2.7.1.156</ecNumber>
        <ecNumber evidence="9">2.7.7.62</ecNumber>
    </recommendedName>
    <alternativeName>
        <fullName evidence="17">Adenosylcobinamide-phosphate guanylyltransferase</fullName>
    </alternativeName>
</protein>
<dbReference type="GO" id="GO:0005524">
    <property type="term" value="F:ATP binding"/>
    <property type="evidence" value="ECO:0007669"/>
    <property type="project" value="UniProtKB-KW"/>
</dbReference>
<gene>
    <name evidence="20" type="ORF">DO97_16685</name>
</gene>
<dbReference type="Proteomes" id="UP000030170">
    <property type="component" value="Unassembled WGS sequence"/>
</dbReference>
<reference evidence="20 21" key="1">
    <citation type="journal article" date="2014" name="Mol. Ecol.">
        <title>Evolution of Synechococcus.</title>
        <authorList>
            <person name="Dvorak P."/>
            <person name="Casamatta D."/>
            <person name="Hasler P."/>
            <person name="Poulickova A."/>
            <person name="Ondrej V."/>
            <person name="Sanges R."/>
        </authorList>
    </citation>
    <scope>NUCLEOTIDE SEQUENCE [LARGE SCALE GENOMIC DNA]</scope>
    <source>
        <strain evidence="20 21">CAUP A 1101</strain>
    </source>
</reference>
<keyword evidence="21" id="KW-1185">Reference proteome</keyword>
<dbReference type="STRING" id="1497020.DO97_16685"/>
<evidence type="ECO:0000256" key="13">
    <source>
        <dbReference type="ARBA" id="ARBA00022777"/>
    </source>
</evidence>
<evidence type="ECO:0000256" key="11">
    <source>
        <dbReference type="ARBA" id="ARBA00022679"/>
    </source>
</evidence>
<feature type="active site" description="GMP-histidine intermediate" evidence="18">
    <location>
        <position position="52"/>
    </location>
</feature>
<evidence type="ECO:0000256" key="3">
    <source>
        <dbReference type="ARBA" id="ARBA00001522"/>
    </source>
</evidence>
<evidence type="ECO:0000256" key="7">
    <source>
        <dbReference type="ARBA" id="ARBA00007490"/>
    </source>
</evidence>
<dbReference type="Gene3D" id="3.40.50.300">
    <property type="entry name" value="P-loop containing nucleotide triphosphate hydrolases"/>
    <property type="match status" value="1"/>
</dbReference>
<evidence type="ECO:0000256" key="15">
    <source>
        <dbReference type="ARBA" id="ARBA00023134"/>
    </source>
</evidence>
<keyword evidence="11" id="KW-0808">Transferase</keyword>
<keyword evidence="14" id="KW-0067">ATP-binding</keyword>
<evidence type="ECO:0000256" key="14">
    <source>
        <dbReference type="ARBA" id="ARBA00022840"/>
    </source>
</evidence>
<dbReference type="PANTHER" id="PTHR34848">
    <property type="match status" value="1"/>
</dbReference>
<dbReference type="GO" id="GO:0008820">
    <property type="term" value="F:cobinamide phosphate guanylyltransferase activity"/>
    <property type="evidence" value="ECO:0007669"/>
    <property type="project" value="UniProtKB-EC"/>
</dbReference>
<comment type="pathway">
    <text evidence="6">Cofactor biosynthesis; adenosylcobalamin biosynthesis; adenosylcobalamin from cob(II)yrinate a,c-diamide: step 5/7.</text>
</comment>
<keyword evidence="10" id="KW-0169">Cobalamin biosynthesis</keyword>
<feature type="binding site" evidence="19">
    <location>
        <begin position="34"/>
        <end position="36"/>
    </location>
    <ligand>
        <name>GTP</name>
        <dbReference type="ChEBI" id="CHEBI:37565"/>
    </ligand>
</feature>
<evidence type="ECO:0000256" key="6">
    <source>
        <dbReference type="ARBA" id="ARBA00005159"/>
    </source>
</evidence>
<evidence type="ECO:0000256" key="19">
    <source>
        <dbReference type="PIRSR" id="PIRSR006135-2"/>
    </source>
</evidence>
<dbReference type="InterPro" id="IPR027417">
    <property type="entry name" value="P-loop_NTPase"/>
</dbReference>
<evidence type="ECO:0000256" key="18">
    <source>
        <dbReference type="PIRSR" id="PIRSR006135-1"/>
    </source>
</evidence>
<evidence type="ECO:0000256" key="2">
    <source>
        <dbReference type="ARBA" id="ARBA00000711"/>
    </source>
</evidence>
<evidence type="ECO:0000256" key="17">
    <source>
        <dbReference type="ARBA" id="ARBA00030571"/>
    </source>
</evidence>
<dbReference type="EC" id="2.7.7.62" evidence="9"/>
<feature type="binding site" evidence="19">
    <location>
        <begin position="9"/>
        <end position="16"/>
    </location>
    <ligand>
        <name>GTP</name>
        <dbReference type="ChEBI" id="CHEBI:37565"/>
    </ligand>
</feature>
<evidence type="ECO:0000256" key="10">
    <source>
        <dbReference type="ARBA" id="ARBA00022573"/>
    </source>
</evidence>
<dbReference type="GO" id="GO:0005525">
    <property type="term" value="F:GTP binding"/>
    <property type="evidence" value="ECO:0007669"/>
    <property type="project" value="UniProtKB-KW"/>
</dbReference>
<dbReference type="CDD" id="cd00544">
    <property type="entry name" value="CobU"/>
    <property type="match status" value="1"/>
</dbReference>
<dbReference type="EC" id="2.7.1.156" evidence="8"/>
<comment type="catalytic activity">
    <reaction evidence="1">
        <text>adenosylcob(III)inamide + ATP = adenosylcob(III)inamide phosphate + ADP + H(+)</text>
        <dbReference type="Rhea" id="RHEA:15769"/>
        <dbReference type="ChEBI" id="CHEBI:2480"/>
        <dbReference type="ChEBI" id="CHEBI:15378"/>
        <dbReference type="ChEBI" id="CHEBI:30616"/>
        <dbReference type="ChEBI" id="CHEBI:58502"/>
        <dbReference type="ChEBI" id="CHEBI:456216"/>
        <dbReference type="EC" id="2.7.1.156"/>
    </reaction>
</comment>
<keyword evidence="15 19" id="KW-0342">GTP-binding</keyword>
<sequence>MGQVVLVTGPSRSGKSEWAEHLATQSGIGVTYVATASIAADDLEWQARILQHQQRRPRDWLTLQVPVHLIDPLRTLTAQDCLLIDSLGTWLANLLDLEESAWITTETAFLTCLAQCPGMVILVAEEVGWGLVPSYPLGRVFRDRLGSLVRKVAAIADPVYLVTAGQVLNLSQLGSPLPLPPHHQS</sequence>
<evidence type="ECO:0000256" key="16">
    <source>
        <dbReference type="ARBA" id="ARBA00029570"/>
    </source>
</evidence>
<evidence type="ECO:0000313" key="21">
    <source>
        <dbReference type="Proteomes" id="UP000030170"/>
    </source>
</evidence>
<evidence type="ECO:0000313" key="20">
    <source>
        <dbReference type="EMBL" id="KGF73611.1"/>
    </source>
</evidence>
<accession>A0A098TMZ0</accession>
<keyword evidence="13 20" id="KW-0418">Kinase</keyword>
<evidence type="ECO:0000256" key="1">
    <source>
        <dbReference type="ARBA" id="ARBA00000312"/>
    </source>
</evidence>
<dbReference type="Pfam" id="PF02283">
    <property type="entry name" value="CobU"/>
    <property type="match status" value="1"/>
</dbReference>
<comment type="catalytic activity">
    <reaction evidence="2">
        <text>adenosylcob(III)inamide phosphate + GTP + H(+) = adenosylcob(III)inamide-GDP + diphosphate</text>
        <dbReference type="Rhea" id="RHEA:22712"/>
        <dbReference type="ChEBI" id="CHEBI:15378"/>
        <dbReference type="ChEBI" id="CHEBI:33019"/>
        <dbReference type="ChEBI" id="CHEBI:37565"/>
        <dbReference type="ChEBI" id="CHEBI:58502"/>
        <dbReference type="ChEBI" id="CHEBI:60487"/>
        <dbReference type="EC" id="2.7.7.62"/>
    </reaction>
</comment>
<dbReference type="NCBIfam" id="NF004469">
    <property type="entry name" value="PRK05800.1"/>
    <property type="match status" value="1"/>
</dbReference>
<feature type="binding site" evidence="19">
    <location>
        <position position="85"/>
    </location>
    <ligand>
        <name>GTP</name>
        <dbReference type="ChEBI" id="CHEBI:37565"/>
    </ligand>
</feature>
<keyword evidence="12 19" id="KW-0547">Nucleotide-binding</keyword>
<proteinExistence type="inferred from homology"/>
<dbReference type="AlphaFoldDB" id="A0A098TMZ0"/>
<dbReference type="PANTHER" id="PTHR34848:SF1">
    <property type="entry name" value="BIFUNCTIONAL ADENOSYLCOBALAMIN BIOSYNTHESIS PROTEIN COBU"/>
    <property type="match status" value="1"/>
</dbReference>
<dbReference type="PIRSF" id="PIRSF006135">
    <property type="entry name" value="CobU"/>
    <property type="match status" value="1"/>
</dbReference>
<evidence type="ECO:0000256" key="5">
    <source>
        <dbReference type="ARBA" id="ARBA00004692"/>
    </source>
</evidence>
<name>A0A098TMZ0_9CYAN</name>
<evidence type="ECO:0000256" key="8">
    <source>
        <dbReference type="ARBA" id="ARBA00012016"/>
    </source>
</evidence>
<dbReference type="GO" id="GO:0009236">
    <property type="term" value="P:cobalamin biosynthetic process"/>
    <property type="evidence" value="ECO:0007669"/>
    <property type="project" value="UniProtKB-UniPathway"/>
</dbReference>
<organism evidence="20 21">
    <name type="scientific">Neosynechococcus sphagnicola sy1</name>
    <dbReference type="NCBI Taxonomy" id="1497020"/>
    <lineage>
        <taxon>Bacteria</taxon>
        <taxon>Bacillati</taxon>
        <taxon>Cyanobacteriota</taxon>
        <taxon>Cyanophyceae</taxon>
        <taxon>Neosynechococcales</taxon>
        <taxon>Neosynechococcaceae</taxon>
        <taxon>Neosynechococcus</taxon>
    </lineage>
</organism>
<dbReference type="OrthoDB" id="9799422at2"/>
<comment type="function">
    <text evidence="4">Catalyzes ATP-dependent phosphorylation of adenosylcobinamide and addition of GMP to adenosylcobinamide phosphate.</text>
</comment>
<dbReference type="EMBL" id="JJML01000006">
    <property type="protein sequence ID" value="KGF73611.1"/>
    <property type="molecule type" value="Genomic_DNA"/>
</dbReference>
<comment type="caution">
    <text evidence="20">The sequence shown here is derived from an EMBL/GenBank/DDBJ whole genome shotgun (WGS) entry which is preliminary data.</text>
</comment>
<evidence type="ECO:0000256" key="12">
    <source>
        <dbReference type="ARBA" id="ARBA00022741"/>
    </source>
</evidence>
<evidence type="ECO:0000256" key="4">
    <source>
        <dbReference type="ARBA" id="ARBA00003889"/>
    </source>
</evidence>
<comment type="similarity">
    <text evidence="7">Belongs to the CobU/CobP family.</text>
</comment>
<dbReference type="UniPathway" id="UPA00148">
    <property type="reaction ID" value="UER00236"/>
</dbReference>